<feature type="transmembrane region" description="Helical" evidence="2">
    <location>
        <begin position="336"/>
        <end position="358"/>
    </location>
</feature>
<organism evidence="3 4">
    <name type="scientific">Cupriavidus metallidurans</name>
    <dbReference type="NCBI Taxonomy" id="119219"/>
    <lineage>
        <taxon>Bacteria</taxon>
        <taxon>Pseudomonadati</taxon>
        <taxon>Pseudomonadota</taxon>
        <taxon>Betaproteobacteria</taxon>
        <taxon>Burkholderiales</taxon>
        <taxon>Burkholderiaceae</taxon>
        <taxon>Cupriavidus</taxon>
    </lineage>
</organism>
<accession>A0A482J0H4</accession>
<dbReference type="Proteomes" id="UP000253772">
    <property type="component" value="Chromosome c2"/>
</dbReference>
<sequence length="363" mass="40102">MRKHRLFLAVVVLPTVISLLYFGILASDVYVSEASFIVRSPQRQSSSGIGALLQTTGISAFAKAADDAYAVNDFMLSRDALHQIDNRLGLRAAMRKSDIDILSRFDPFGMDGSFEAFYRYYEKVVSIEFDSVSSISTVTTKGFTAKDAQAIAEQLLEAAEKRVNELNERGRADLIRSAQSEVDDAEGKAKQATLNLAAYRNRHAVLDPVNQATLQMEQIGKLQEALIAEKTQLSQLRAFAPQNPQIPTTEARIRSLQSDIDAITSGLTGNSASLASKSVEYERLALERDYADKHLVAAMATLAQAREEAQRKQLYLERVVQPNLPDSAIEPKRLRAVLTTLVFSLIGWALLSLLIAGVREHRD</sequence>
<protein>
    <recommendedName>
        <fullName evidence="5">Capsule biosynthesis protein</fullName>
    </recommendedName>
</protein>
<reference evidence="3 4" key="1">
    <citation type="submission" date="2019-03" db="EMBL/GenBank/DDBJ databases">
        <title>Comparative insights into the high quality Complete genome sequence of highly metal resistant Cupriavidus metallidurans strain BS1 isolated from a gold-copper mine.</title>
        <authorList>
            <person name="Mazhar H.S."/>
            <person name="Rensing C."/>
        </authorList>
    </citation>
    <scope>NUCLEOTIDE SEQUENCE [LARGE SCALE GENOMIC DNA]</scope>
    <source>
        <strain evidence="3 4">BS1</strain>
    </source>
</reference>
<keyword evidence="2" id="KW-1133">Transmembrane helix</keyword>
<evidence type="ECO:0000256" key="1">
    <source>
        <dbReference type="SAM" id="Coils"/>
    </source>
</evidence>
<keyword evidence="2" id="KW-0812">Transmembrane</keyword>
<dbReference type="PANTHER" id="PTHR32309:SF13">
    <property type="entry name" value="FERRIC ENTEROBACTIN TRANSPORT PROTEIN FEPE"/>
    <property type="match status" value="1"/>
</dbReference>
<dbReference type="PANTHER" id="PTHR32309">
    <property type="entry name" value="TYROSINE-PROTEIN KINASE"/>
    <property type="match status" value="1"/>
</dbReference>
<evidence type="ECO:0000313" key="3">
    <source>
        <dbReference type="EMBL" id="QBP14251.1"/>
    </source>
</evidence>
<dbReference type="AlphaFoldDB" id="A0A482J0H4"/>
<evidence type="ECO:0000313" key="4">
    <source>
        <dbReference type="Proteomes" id="UP000253772"/>
    </source>
</evidence>
<evidence type="ECO:0008006" key="5">
    <source>
        <dbReference type="Google" id="ProtNLM"/>
    </source>
</evidence>
<feature type="coiled-coil region" evidence="1">
    <location>
        <begin position="149"/>
        <end position="202"/>
    </location>
</feature>
<evidence type="ECO:0000256" key="2">
    <source>
        <dbReference type="SAM" id="Phobius"/>
    </source>
</evidence>
<dbReference type="OrthoDB" id="5497849at2"/>
<gene>
    <name evidence="3" type="ORF">DDF84_030235</name>
</gene>
<keyword evidence="2" id="KW-0472">Membrane</keyword>
<name>A0A482J0H4_9BURK</name>
<proteinExistence type="predicted"/>
<dbReference type="EMBL" id="CP037901">
    <property type="protein sequence ID" value="QBP14251.1"/>
    <property type="molecule type" value="Genomic_DNA"/>
</dbReference>
<dbReference type="GO" id="GO:0005886">
    <property type="term" value="C:plasma membrane"/>
    <property type="evidence" value="ECO:0007669"/>
    <property type="project" value="TreeGrafter"/>
</dbReference>
<dbReference type="InterPro" id="IPR050445">
    <property type="entry name" value="Bact_polysacc_biosynth/exp"/>
</dbReference>
<dbReference type="GO" id="GO:0004713">
    <property type="term" value="F:protein tyrosine kinase activity"/>
    <property type="evidence" value="ECO:0007669"/>
    <property type="project" value="TreeGrafter"/>
</dbReference>
<keyword evidence="1" id="KW-0175">Coiled coil</keyword>